<evidence type="ECO:0000256" key="1">
    <source>
        <dbReference type="SAM" id="MobiDB-lite"/>
    </source>
</evidence>
<dbReference type="Pfam" id="PF12937">
    <property type="entry name" value="F-box-like"/>
    <property type="match status" value="1"/>
</dbReference>
<evidence type="ECO:0000313" key="4">
    <source>
        <dbReference type="Proteomes" id="UP000019375"/>
    </source>
</evidence>
<feature type="domain" description="F-box" evidence="2">
    <location>
        <begin position="37"/>
        <end position="83"/>
    </location>
</feature>
<organism evidence="3 4">
    <name type="scientific">Zygosaccharomyces bailii (strain CLIB 213 / ATCC 58445 / CBS 680 / BCRC 21525 / NBRC 1098 / NCYC 1416 / NRRL Y-2227)</name>
    <dbReference type="NCBI Taxonomy" id="1333698"/>
    <lineage>
        <taxon>Eukaryota</taxon>
        <taxon>Fungi</taxon>
        <taxon>Dikarya</taxon>
        <taxon>Ascomycota</taxon>
        <taxon>Saccharomycotina</taxon>
        <taxon>Saccharomycetes</taxon>
        <taxon>Saccharomycetales</taxon>
        <taxon>Saccharomycetaceae</taxon>
        <taxon>Zygosaccharomyces</taxon>
    </lineage>
</organism>
<reference evidence="4" key="1">
    <citation type="journal article" date="2013" name="Genome Announc.">
        <title>Genome sequence of the food spoilage yeast Zygosaccharomyces bailii CLIB 213(T).</title>
        <authorList>
            <person name="Galeote V."/>
            <person name="Bigey F."/>
            <person name="Devillers H."/>
            <person name="Neuveglise C."/>
            <person name="Dequin S."/>
        </authorList>
    </citation>
    <scope>NUCLEOTIDE SEQUENCE [LARGE SCALE GENOMIC DNA]</scope>
    <source>
        <strain evidence="4">CLIB 213 / ATCC 58445 / CBS 680 / CCRC 21525 / NBRC 1098 / NCYC 1416 / NRRL Y-2227</strain>
    </source>
</reference>
<gene>
    <name evidence="3" type="ORF">BN860_12618g</name>
</gene>
<dbReference type="Proteomes" id="UP000019375">
    <property type="component" value="Unassembled WGS sequence"/>
</dbReference>
<evidence type="ECO:0000313" key="3">
    <source>
        <dbReference type="EMBL" id="CDF87707.1"/>
    </source>
</evidence>
<dbReference type="SUPFAM" id="SSF81383">
    <property type="entry name" value="F-box domain"/>
    <property type="match status" value="1"/>
</dbReference>
<evidence type="ECO:0000259" key="2">
    <source>
        <dbReference type="PROSITE" id="PS50181"/>
    </source>
</evidence>
<dbReference type="AlphaFoldDB" id="A0A8J2SZQ5"/>
<accession>A0A8J2SZQ5</accession>
<sequence length="674" mass="78217">MRRLQLFGRSKSHASRRGSPEKRPLVPNAKTKENTSSLGFLEFPPDVLCRILNQLDNNTLLCLCQVHTRLYKIVSNQYLYKHVKLEDKLALLKFNAMIHTEFRTAKVVCARCKPSESQNARFLVQTIEFKNPQCHDSLLKYSKFHQNDSSLIGGTYLYDSTHDIDSDEKIAQYIRYTYIELMLDIIDYLPNLTRVTLSDVQPGFKIPFWYSAFNDGTRDFFKKILKGQQSINSNDLRTFEVSPRFASDYESKFYSLPRIKVLEIKAAKDKRDRQQVALRPNLLCCFGVIDHLILESVIIDTDSLDTPLEFVAFHLRLDDSGVYDLHSPVHSLTLQSCQVIPGNGILRLVHDYFKCVRSLQLLDLTSKYDMLLCSCFNSLTDLTIDCNSKCFTNERLVSDSYYYQEDSSQNYDGNDCDSLTETLCDVPEDHTLSSPPPTTPIVMSLNLNYLSRNPGTNRARNKKQIALITKSQGEFFRQFRIPEFHYFYHYYKQLWDRLPRKNINVSIINIPFTNVYPLSPQLYCEKIINASNDDQQTLIGATQTDPSPLKNYYWDEPVRRCLMANIDPLLSSGQYGDLTDENILACTREEILNDYNNPKIFSDIPNVNLWCFLKSLSKFKSVKIQMFRQWLFCTPRSRYDWELLLRPVLNVDVPIEVRDKDGFVLYSYGSVKKS</sequence>
<keyword evidence="4" id="KW-1185">Reference proteome</keyword>
<feature type="region of interest" description="Disordered" evidence="1">
    <location>
        <begin position="1"/>
        <end position="31"/>
    </location>
</feature>
<proteinExistence type="predicted"/>
<name>A0A8J2SZQ5_ZYGB2</name>
<dbReference type="EMBL" id="HG316454">
    <property type="protein sequence ID" value="CDF87707.1"/>
    <property type="molecule type" value="Genomic_DNA"/>
</dbReference>
<dbReference type="PROSITE" id="PS50181">
    <property type="entry name" value="FBOX"/>
    <property type="match status" value="1"/>
</dbReference>
<dbReference type="SMART" id="SM00256">
    <property type="entry name" value="FBOX"/>
    <property type="match status" value="1"/>
</dbReference>
<dbReference type="CDD" id="cd09917">
    <property type="entry name" value="F-box_SF"/>
    <property type="match status" value="1"/>
</dbReference>
<dbReference type="OrthoDB" id="4032719at2759"/>
<protein>
    <submittedName>
        <fullName evidence="3">BN860_12618g1_1</fullName>
    </submittedName>
</protein>
<dbReference type="InterPro" id="IPR001810">
    <property type="entry name" value="F-box_dom"/>
</dbReference>
<dbReference type="InterPro" id="IPR036047">
    <property type="entry name" value="F-box-like_dom_sf"/>
</dbReference>